<accession>A0A8T1TSF9</accession>
<dbReference type="Proteomes" id="UP000688947">
    <property type="component" value="Unassembled WGS sequence"/>
</dbReference>
<organism evidence="1 2">
    <name type="scientific">Phytophthora cactorum</name>
    <dbReference type="NCBI Taxonomy" id="29920"/>
    <lineage>
        <taxon>Eukaryota</taxon>
        <taxon>Sar</taxon>
        <taxon>Stramenopiles</taxon>
        <taxon>Oomycota</taxon>
        <taxon>Peronosporomycetes</taxon>
        <taxon>Peronosporales</taxon>
        <taxon>Peronosporaceae</taxon>
        <taxon>Phytophthora</taxon>
    </lineage>
</organism>
<sequence>MRFPGISILDNDWLLEGYVRSNRSRWAASFQCRAHNEHKGNCAGVSTTACTPDAANSSICRRNEASSLRKPTLSQLMAPVAEDFKLARRFSAKSTTNVTMLRTIQDLDLEKSEAMPVIVQCSAAKSTLFSAFSVLMDPATVSRDEMVSLLLAIAKPS</sequence>
<proteinExistence type="predicted"/>
<dbReference type="AlphaFoldDB" id="A0A8T1TSF9"/>
<gene>
    <name evidence="1" type="ORF">JG687_00016329</name>
</gene>
<reference evidence="1" key="1">
    <citation type="submission" date="2021-01" db="EMBL/GenBank/DDBJ databases">
        <title>Phytophthora aleatoria, a newly-described species from Pinus radiata is distinct from Phytophthora cactorum isolates based on comparative genomics.</title>
        <authorList>
            <person name="Mcdougal R."/>
            <person name="Panda P."/>
            <person name="Williams N."/>
            <person name="Studholme D.J."/>
        </authorList>
    </citation>
    <scope>NUCLEOTIDE SEQUENCE</scope>
    <source>
        <strain evidence="1">NZFS 3830</strain>
    </source>
</reference>
<dbReference type="EMBL" id="JAENGZ010001621">
    <property type="protein sequence ID" value="KAG6947096.1"/>
    <property type="molecule type" value="Genomic_DNA"/>
</dbReference>
<evidence type="ECO:0000313" key="2">
    <source>
        <dbReference type="Proteomes" id="UP000688947"/>
    </source>
</evidence>
<evidence type="ECO:0000313" key="1">
    <source>
        <dbReference type="EMBL" id="KAG6947096.1"/>
    </source>
</evidence>
<protein>
    <submittedName>
        <fullName evidence="1">Uncharacterized protein</fullName>
    </submittedName>
</protein>
<name>A0A8T1TSF9_9STRA</name>
<comment type="caution">
    <text evidence="1">The sequence shown here is derived from an EMBL/GenBank/DDBJ whole genome shotgun (WGS) entry which is preliminary data.</text>
</comment>